<dbReference type="KEGG" id="iis:EYM_00180"/>
<proteinExistence type="inferred from homology"/>
<dbReference type="RefSeq" id="WP_168050132.1">
    <property type="nucleotide sequence ID" value="NZ_CP006867.1"/>
</dbReference>
<dbReference type="SUPFAM" id="SSF75217">
    <property type="entry name" value="alpha/beta knot"/>
    <property type="match status" value="1"/>
</dbReference>
<dbReference type="EMBL" id="CP006867">
    <property type="protein sequence ID" value="ALU11348.1"/>
    <property type="molecule type" value="Genomic_DNA"/>
</dbReference>
<dbReference type="Gene3D" id="3.40.1280.10">
    <property type="match status" value="1"/>
</dbReference>
<protein>
    <submittedName>
        <fullName evidence="6">rRNA methyltransferase</fullName>
    </submittedName>
</protein>
<comment type="similarity">
    <text evidence="1">Belongs to the class IV-like SAM-binding methyltransferase superfamily. RNA methyltransferase TrmH family.</text>
</comment>
<feature type="domain" description="tRNA/rRNA methyltransferase SpoU type" evidence="5">
    <location>
        <begin position="3"/>
        <end position="150"/>
    </location>
</feature>
<dbReference type="InterPro" id="IPR029026">
    <property type="entry name" value="tRNA_m1G_MTases_N"/>
</dbReference>
<evidence type="ECO:0000256" key="3">
    <source>
        <dbReference type="ARBA" id="ARBA00022679"/>
    </source>
</evidence>
<keyword evidence="3 6" id="KW-0808">Transferase</keyword>
<dbReference type="GeneID" id="30679455"/>
<keyword evidence="4" id="KW-0949">S-adenosyl-L-methionine</keyword>
<accession>A0A0U2U591</accession>
<evidence type="ECO:0000259" key="5">
    <source>
        <dbReference type="Pfam" id="PF00588"/>
    </source>
</evidence>
<evidence type="ECO:0000256" key="1">
    <source>
        <dbReference type="ARBA" id="ARBA00007228"/>
    </source>
</evidence>
<dbReference type="Proteomes" id="UP000060778">
    <property type="component" value="Chromosome"/>
</dbReference>
<dbReference type="CDD" id="cd18093">
    <property type="entry name" value="SpoU-like_TrmJ"/>
    <property type="match status" value="1"/>
</dbReference>
<dbReference type="GO" id="GO:0002128">
    <property type="term" value="P:tRNA nucleoside ribose methylation"/>
    <property type="evidence" value="ECO:0007669"/>
    <property type="project" value="TreeGrafter"/>
</dbReference>
<dbReference type="Pfam" id="PF00588">
    <property type="entry name" value="SpoU_methylase"/>
    <property type="match status" value="1"/>
</dbReference>
<evidence type="ECO:0000256" key="2">
    <source>
        <dbReference type="ARBA" id="ARBA00022603"/>
    </source>
</evidence>
<dbReference type="STRING" id="940295.EYM_00180"/>
<dbReference type="PATRIC" id="fig|940295.4.peg.36"/>
<dbReference type="PANTHER" id="PTHR42786">
    <property type="entry name" value="TRNA/RRNA METHYLTRANSFERASE"/>
    <property type="match status" value="1"/>
</dbReference>
<dbReference type="PIRSF" id="PIRSF004808">
    <property type="entry name" value="LasT"/>
    <property type="match status" value="1"/>
</dbReference>
<organism evidence="6 7">
    <name type="scientific">Ignicoccus islandicus DSM 13165</name>
    <dbReference type="NCBI Taxonomy" id="940295"/>
    <lineage>
        <taxon>Archaea</taxon>
        <taxon>Thermoproteota</taxon>
        <taxon>Thermoprotei</taxon>
        <taxon>Desulfurococcales</taxon>
        <taxon>Desulfurococcaceae</taxon>
        <taxon>Ignicoccus</taxon>
    </lineage>
</organism>
<name>A0A0U2U591_9CREN</name>
<dbReference type="AlphaFoldDB" id="A0A0U2U591"/>
<reference evidence="6 7" key="1">
    <citation type="submission" date="2013-11" db="EMBL/GenBank/DDBJ databases">
        <title>Comparative genomics of Ignicoccus.</title>
        <authorList>
            <person name="Podar M."/>
        </authorList>
    </citation>
    <scope>NUCLEOTIDE SEQUENCE [LARGE SCALE GENOMIC DNA]</scope>
    <source>
        <strain evidence="6 7">DSM 13165</strain>
    </source>
</reference>
<sequence>MKVRVVLVEPEGMINFGFIVRLSKNFEIDEIAVVNPKFDPFDEEVKRFAAQGVNYLSKVKIYNTVEEALEGFKVCTSAKVSHDDPLRQHVLPWELKDYIGDAQIVSLVFGRESVGLRRDELEKCDILMHIPASSSYPVLNLSHAVAITLYEFWKQFKLERGTLPSKPSEEDVNLFKLNLANLAETFIKDEMKRSRIIRLLENLAAKSTRSELRALIYFLGKCKRAIEEKCH</sequence>
<dbReference type="InterPro" id="IPR004384">
    <property type="entry name" value="RNA_MeTrfase_TrmJ/LasT"/>
</dbReference>
<dbReference type="PANTHER" id="PTHR42786:SF2">
    <property type="entry name" value="TRNA (CYTIDINE_URIDINE-2'-O-)-METHYLTRANSFERASE TRMJ"/>
    <property type="match status" value="1"/>
</dbReference>
<evidence type="ECO:0000313" key="7">
    <source>
        <dbReference type="Proteomes" id="UP000060778"/>
    </source>
</evidence>
<keyword evidence="7" id="KW-1185">Reference proteome</keyword>
<dbReference type="InterPro" id="IPR029028">
    <property type="entry name" value="Alpha/beta_knot_MTases"/>
</dbReference>
<dbReference type="GO" id="GO:0008173">
    <property type="term" value="F:RNA methyltransferase activity"/>
    <property type="evidence" value="ECO:0007669"/>
    <property type="project" value="InterPro"/>
</dbReference>
<dbReference type="GO" id="GO:0005829">
    <property type="term" value="C:cytosol"/>
    <property type="evidence" value="ECO:0007669"/>
    <property type="project" value="TreeGrafter"/>
</dbReference>
<gene>
    <name evidence="6" type="ORF">EYM_00180</name>
</gene>
<keyword evidence="2 6" id="KW-0489">Methyltransferase</keyword>
<dbReference type="InterPro" id="IPR001537">
    <property type="entry name" value="SpoU_MeTrfase"/>
</dbReference>
<dbReference type="GO" id="GO:0003723">
    <property type="term" value="F:RNA binding"/>
    <property type="evidence" value="ECO:0007669"/>
    <property type="project" value="InterPro"/>
</dbReference>
<dbReference type="OrthoDB" id="372184at2157"/>
<evidence type="ECO:0000313" key="6">
    <source>
        <dbReference type="EMBL" id="ALU11348.1"/>
    </source>
</evidence>
<evidence type="ECO:0000256" key="4">
    <source>
        <dbReference type="ARBA" id="ARBA00022691"/>
    </source>
</evidence>